<evidence type="ECO:0000256" key="1">
    <source>
        <dbReference type="ARBA" id="ARBA00001968"/>
    </source>
</evidence>
<feature type="compositionally biased region" description="Polar residues" evidence="3">
    <location>
        <begin position="10"/>
        <end position="22"/>
    </location>
</feature>
<name>A0AA88XX37_PINIB</name>
<protein>
    <recommendedName>
        <fullName evidence="4">DDE Tnp4 domain-containing protein</fullName>
    </recommendedName>
</protein>
<dbReference type="EMBL" id="VSWD01000009">
    <property type="protein sequence ID" value="KAK3093457.1"/>
    <property type="molecule type" value="Genomic_DNA"/>
</dbReference>
<dbReference type="GO" id="GO:0046872">
    <property type="term" value="F:metal ion binding"/>
    <property type="evidence" value="ECO:0007669"/>
    <property type="project" value="UniProtKB-KW"/>
</dbReference>
<accession>A0AA88XX37</accession>
<evidence type="ECO:0000259" key="4">
    <source>
        <dbReference type="Pfam" id="PF13359"/>
    </source>
</evidence>
<keyword evidence="6" id="KW-1185">Reference proteome</keyword>
<feature type="domain" description="DDE Tnp4" evidence="4">
    <location>
        <begin position="251"/>
        <end position="416"/>
    </location>
</feature>
<sequence length="620" mass="70316">MTASMAKGADSQSVTVKSPPSVNLSLPRTSLGHSYCFVCKKPGPKLVIPSVRTRFLAYTKSDIFIPTGARCCPGHIHNNSLTPHALNQLKSVKNQTNLNRSGILELLNEAKNIILEKEKKRLDFDNDDSLTDEDYQNLTGLSRANFDDLMTYVERIKSTNARSPRTCIALLLTKLRTAMSNKLLGTLFNMTKSQVRRAVATGRKALMNKFVPQHLGFQHVSREEMKTKHTRPLARELLADDVTSDPVILVLDGTYIYIQKSANFSFQRHTFSMHKHRPLVKPMMVVTTTGYVVSVLGPYLADTRNNDSSILKHMLATNAEEMKNWVQEDDIFVVDRGFRDSADILQELGMPSFLQKGSKQHETEDSNNSRLVTKIRWVVESANGRLKSWKYLDRVLPNTQLPHIGDYVRIICALCNRYRPPLSRGEEESDVVMAAKMKYLSKQSNTLQQRISDEGLDKRSHKWVKMNECGLVPEFPTYTEDEIRELTLGVYQVKMAKCYSQEHVSEDGVYDILIDNVNDDLLSAKIQSRHTSAKQYQCWIGYFDGAVQSWYRKCKSGSRVVGCCAHIASVIWYMSYARHLPDFTKGVRDWGVGILDASNVPDPIDESESEEENAHSDMEE</sequence>
<evidence type="ECO:0000256" key="3">
    <source>
        <dbReference type="SAM" id="MobiDB-lite"/>
    </source>
</evidence>
<dbReference type="InterPro" id="IPR027806">
    <property type="entry name" value="HARBI1_dom"/>
</dbReference>
<dbReference type="PANTHER" id="PTHR23080">
    <property type="entry name" value="THAP DOMAIN PROTEIN"/>
    <property type="match status" value="1"/>
</dbReference>
<gene>
    <name evidence="5" type="ORF">FSP39_015927</name>
</gene>
<evidence type="ECO:0000256" key="2">
    <source>
        <dbReference type="ARBA" id="ARBA00022723"/>
    </source>
</evidence>
<feature type="region of interest" description="Disordered" evidence="3">
    <location>
        <begin position="599"/>
        <end position="620"/>
    </location>
</feature>
<organism evidence="5 6">
    <name type="scientific">Pinctada imbricata</name>
    <name type="common">Atlantic pearl-oyster</name>
    <name type="synonym">Pinctada martensii</name>
    <dbReference type="NCBI Taxonomy" id="66713"/>
    <lineage>
        <taxon>Eukaryota</taxon>
        <taxon>Metazoa</taxon>
        <taxon>Spiralia</taxon>
        <taxon>Lophotrochozoa</taxon>
        <taxon>Mollusca</taxon>
        <taxon>Bivalvia</taxon>
        <taxon>Autobranchia</taxon>
        <taxon>Pteriomorphia</taxon>
        <taxon>Pterioida</taxon>
        <taxon>Pterioidea</taxon>
        <taxon>Pteriidae</taxon>
        <taxon>Pinctada</taxon>
    </lineage>
</organism>
<evidence type="ECO:0000313" key="5">
    <source>
        <dbReference type="EMBL" id="KAK3093457.1"/>
    </source>
</evidence>
<dbReference type="Pfam" id="PF13359">
    <property type="entry name" value="DDE_Tnp_4"/>
    <property type="match status" value="1"/>
</dbReference>
<feature type="region of interest" description="Disordered" evidence="3">
    <location>
        <begin position="1"/>
        <end position="22"/>
    </location>
</feature>
<dbReference type="Proteomes" id="UP001186944">
    <property type="component" value="Unassembled WGS sequence"/>
</dbReference>
<comment type="cofactor">
    <cofactor evidence="1">
        <name>a divalent metal cation</name>
        <dbReference type="ChEBI" id="CHEBI:60240"/>
    </cofactor>
</comment>
<reference evidence="5" key="1">
    <citation type="submission" date="2019-08" db="EMBL/GenBank/DDBJ databases">
        <title>The improved chromosome-level genome for the pearl oyster Pinctada fucata martensii using PacBio sequencing and Hi-C.</title>
        <authorList>
            <person name="Zheng Z."/>
        </authorList>
    </citation>
    <scope>NUCLEOTIDE SEQUENCE</scope>
    <source>
        <strain evidence="5">ZZ-2019</strain>
        <tissue evidence="5">Adductor muscle</tissue>
    </source>
</reference>
<evidence type="ECO:0000313" key="6">
    <source>
        <dbReference type="Proteomes" id="UP001186944"/>
    </source>
</evidence>
<comment type="caution">
    <text evidence="5">The sequence shown here is derived from an EMBL/GenBank/DDBJ whole genome shotgun (WGS) entry which is preliminary data.</text>
</comment>
<proteinExistence type="predicted"/>
<dbReference type="AlphaFoldDB" id="A0AA88XX37"/>
<keyword evidence="2" id="KW-0479">Metal-binding</keyword>